<dbReference type="Pfam" id="PF13356">
    <property type="entry name" value="Arm-DNA-bind_3"/>
    <property type="match status" value="1"/>
</dbReference>
<dbReference type="SUPFAM" id="SSF56349">
    <property type="entry name" value="DNA breaking-rejoining enzymes"/>
    <property type="match status" value="1"/>
</dbReference>
<evidence type="ECO:0000256" key="2">
    <source>
        <dbReference type="ARBA" id="ARBA00022908"/>
    </source>
</evidence>
<keyword evidence="2" id="KW-0229">DNA integration</keyword>
<dbReference type="InterPro" id="IPR013762">
    <property type="entry name" value="Integrase-like_cat_sf"/>
</dbReference>
<dbReference type="PhylomeDB" id="A6X585"/>
<keyword evidence="7" id="KW-1185">Reference proteome</keyword>
<dbReference type="Gene3D" id="1.10.443.10">
    <property type="entry name" value="Intergrase catalytic core"/>
    <property type="match status" value="1"/>
</dbReference>
<dbReference type="GO" id="GO:0006310">
    <property type="term" value="P:DNA recombination"/>
    <property type="evidence" value="ECO:0007669"/>
    <property type="project" value="UniProtKB-KW"/>
</dbReference>
<dbReference type="GO" id="GO:0015074">
    <property type="term" value="P:DNA integration"/>
    <property type="evidence" value="ECO:0007669"/>
    <property type="project" value="UniProtKB-KW"/>
</dbReference>
<dbReference type="RefSeq" id="WP_012093061.1">
    <property type="nucleotide sequence ID" value="NC_009668.1"/>
</dbReference>
<dbReference type="InterPro" id="IPR010998">
    <property type="entry name" value="Integrase_recombinase_N"/>
</dbReference>
<reference evidence="6 7" key="1">
    <citation type="journal article" date="2011" name="J. Bacteriol.">
        <title>Genome of Ochrobactrum anthropi ATCC 49188 T, a versatile opportunistic pathogen and symbiont of several eukaryotic hosts.</title>
        <authorList>
            <person name="Chain P.S."/>
            <person name="Lang D.M."/>
            <person name="Comerci D.J."/>
            <person name="Malfatti S.A."/>
            <person name="Vergez L.M."/>
            <person name="Shin M."/>
            <person name="Ugalde R.A."/>
            <person name="Garcia E."/>
            <person name="Tolmasky M.E."/>
        </authorList>
    </citation>
    <scope>NUCLEOTIDE SEQUENCE [LARGE SCALE GENOMIC DNA]</scope>
    <source>
        <strain evidence="7">ATCC 49188 / DSM 6882 / CCUG 24695 / JCM 21032 / LMG 3331 / NBRC 15819 / NCTC 12168 / Alc 37</strain>
    </source>
</reference>
<dbReference type="PANTHER" id="PTHR30629:SF2">
    <property type="entry name" value="PROPHAGE INTEGRASE INTS-RELATED"/>
    <property type="match status" value="1"/>
</dbReference>
<protein>
    <submittedName>
        <fullName evidence="6">Phage integrase family protein</fullName>
    </submittedName>
</protein>
<feature type="domain" description="Tyr recombinase" evidence="5">
    <location>
        <begin position="224"/>
        <end position="419"/>
    </location>
</feature>
<dbReference type="Pfam" id="PF00589">
    <property type="entry name" value="Phage_integrase"/>
    <property type="match status" value="1"/>
</dbReference>
<evidence type="ECO:0000256" key="3">
    <source>
        <dbReference type="ARBA" id="ARBA00023125"/>
    </source>
</evidence>
<dbReference type="InterPro" id="IPR038488">
    <property type="entry name" value="Integrase_DNA-bd_sf"/>
</dbReference>
<dbReference type="InterPro" id="IPR025166">
    <property type="entry name" value="Integrase_DNA_bind_dom"/>
</dbReference>
<dbReference type="Gene3D" id="3.30.160.390">
    <property type="entry name" value="Integrase, DNA-binding domain"/>
    <property type="match status" value="1"/>
</dbReference>
<keyword evidence="3" id="KW-0238">DNA-binding</keyword>
<comment type="similarity">
    <text evidence="1">Belongs to the 'phage' integrase family.</text>
</comment>
<dbReference type="Proteomes" id="UP000002301">
    <property type="component" value="Chromosome 2"/>
</dbReference>
<sequence length="444" mass="49134">MPKLELTDKTIKAAKVSEGTRKLDLFDTLARGLCIRVGAGGVKTFYFVYSDASGKRVWNKLGEYGEHTGQFTLAAARKQAKELRGYVAGGNDPAAEKRSERAALTVFDMVENYLTRAVASRRSVDEIARRLRKNVSGKDSEGNPLVDDKGKSTASEGVIGNVKLSDLHRRDLTKCIDALKDRGAHVEANRLFEDIRAMVRWARGRGDLDENLTENMRKPTETAPRERWLTEDEIKIVWKALPDADMRESTRRIIRLCLITGQRVGEVSGMTREELSDDATLWTIPGERAKNKQQHKVPLSSLAMQIILEQQADVEALAARKGRDVPDEIFPSPGFHGPAGADSIPKALKRLDVNGNVLGVPAWTPHDLRRTCATHMEMLGVSPHVIGHCLNHISTTKATVTTAVYARYDYAKEKAEALSLWSDRLTAITSGSGAKVLPMRKNAK</sequence>
<dbReference type="PANTHER" id="PTHR30629">
    <property type="entry name" value="PROPHAGE INTEGRASE"/>
    <property type="match status" value="1"/>
</dbReference>
<dbReference type="InterPro" id="IPR011010">
    <property type="entry name" value="DNA_brk_join_enz"/>
</dbReference>
<name>A6X585_BRUA4</name>
<dbReference type="KEGG" id="oan:Oant_3683"/>
<organism evidence="6 7">
    <name type="scientific">Brucella anthropi (strain ATCC 49188 / DSM 6882 / CCUG 24695 / JCM 21032 / LMG 3331 / NBRC 15819 / NCTC 12168 / Alc 37)</name>
    <name type="common">Ochrobactrum anthropi</name>
    <dbReference type="NCBI Taxonomy" id="439375"/>
    <lineage>
        <taxon>Bacteria</taxon>
        <taxon>Pseudomonadati</taxon>
        <taxon>Pseudomonadota</taxon>
        <taxon>Alphaproteobacteria</taxon>
        <taxon>Hyphomicrobiales</taxon>
        <taxon>Brucellaceae</taxon>
        <taxon>Brucella/Ochrobactrum group</taxon>
        <taxon>Brucella</taxon>
    </lineage>
</organism>
<evidence type="ECO:0000256" key="4">
    <source>
        <dbReference type="ARBA" id="ARBA00023172"/>
    </source>
</evidence>
<dbReference type="eggNOG" id="COG0582">
    <property type="taxonomic scope" value="Bacteria"/>
</dbReference>
<evidence type="ECO:0000313" key="6">
    <source>
        <dbReference type="EMBL" id="ABS16389.1"/>
    </source>
</evidence>
<dbReference type="HOGENOM" id="CLU_027562_0_4_5"/>
<dbReference type="Gene3D" id="1.10.150.130">
    <property type="match status" value="1"/>
</dbReference>
<accession>A6X585</accession>
<proteinExistence type="inferred from homology"/>
<dbReference type="CDD" id="cd00801">
    <property type="entry name" value="INT_P4_C"/>
    <property type="match status" value="1"/>
</dbReference>
<dbReference type="InterPro" id="IPR050808">
    <property type="entry name" value="Phage_Integrase"/>
</dbReference>
<dbReference type="InterPro" id="IPR002104">
    <property type="entry name" value="Integrase_catalytic"/>
</dbReference>
<evidence type="ECO:0000259" key="5">
    <source>
        <dbReference type="PROSITE" id="PS51898"/>
    </source>
</evidence>
<evidence type="ECO:0000313" key="7">
    <source>
        <dbReference type="Proteomes" id="UP000002301"/>
    </source>
</evidence>
<dbReference type="PATRIC" id="fig|439375.7.peg.3847"/>
<gene>
    <name evidence="6" type="ordered locus">Oant_3683</name>
</gene>
<dbReference type="EMBL" id="CP000759">
    <property type="protein sequence ID" value="ABS16389.1"/>
    <property type="molecule type" value="Genomic_DNA"/>
</dbReference>
<dbReference type="PROSITE" id="PS51898">
    <property type="entry name" value="TYR_RECOMBINASE"/>
    <property type="match status" value="1"/>
</dbReference>
<dbReference type="GO" id="GO:0003677">
    <property type="term" value="F:DNA binding"/>
    <property type="evidence" value="ECO:0007669"/>
    <property type="project" value="UniProtKB-KW"/>
</dbReference>
<keyword evidence="4" id="KW-0233">DNA recombination</keyword>
<evidence type="ECO:0000256" key="1">
    <source>
        <dbReference type="ARBA" id="ARBA00008857"/>
    </source>
</evidence>
<dbReference type="AlphaFoldDB" id="A6X585"/>